<geneLocation type="plasmid" evidence="1 2">
    <name>pQpDG</name>
</geneLocation>
<dbReference type="KEGG" id="cbd:CBUD_A0055"/>
<evidence type="ECO:0000313" key="1">
    <source>
        <dbReference type="EMBL" id="ABS78550.1"/>
    </source>
</evidence>
<proteinExistence type="predicted"/>
<keyword evidence="1" id="KW-0614">Plasmid</keyword>
<reference evidence="1 2" key="1">
    <citation type="journal article" date="2009" name="Infect. Immun.">
        <title>Comparative genomics reveal extensive transposon-mediated genomic plasticity and diversity among potential effector proteins within the genus Coxiella.</title>
        <authorList>
            <person name="Beare P.A."/>
            <person name="Unsworth N."/>
            <person name="Andoh M."/>
            <person name="Voth D.E."/>
            <person name="Omsland A."/>
            <person name="Gilk S.D."/>
            <person name="Williams K.P."/>
            <person name="Sobral B.W."/>
            <person name="Kupko J.J.III."/>
            <person name="Porcella S.F."/>
            <person name="Samuel J.E."/>
            <person name="Heinzen R.A."/>
        </authorList>
    </citation>
    <scope>NUCLEOTIDE SEQUENCE [LARGE SCALE GENOMIC DNA]</scope>
    <source>
        <strain evidence="1 2">Dugway 5J108-111</strain>
        <plasmid evidence="2">pQpDG</plasmid>
    </source>
</reference>
<dbReference type="HOGENOM" id="CLU_2507088_0_0_6"/>
<evidence type="ECO:0000313" key="2">
    <source>
        <dbReference type="Proteomes" id="UP000008555"/>
    </source>
</evidence>
<dbReference type="RefSeq" id="WP_011996342.1">
    <property type="nucleotide sequence ID" value="NC_009726.1"/>
</dbReference>
<gene>
    <name evidence="1" type="ordered locus">CBUD_A0055</name>
</gene>
<dbReference type="Proteomes" id="UP000008555">
    <property type="component" value="Plasmid pQpDG"/>
</dbReference>
<dbReference type="EMBL" id="CP000735">
    <property type="protein sequence ID" value="ABS78550.1"/>
    <property type="molecule type" value="Genomic_DNA"/>
</dbReference>
<sequence length="100" mass="11552">MTRVQAYLDATTHELLRDYAEKNDCSFSHAAGKIIASYLMGEERESKNRLENKQQFLRLMNVLNQVLMCVYDSKKVTIESESAKECLEKIKQSVMESVKD</sequence>
<accession>A9KH83</accession>
<protein>
    <submittedName>
        <fullName evidence="1">Uncharacterized protein</fullName>
    </submittedName>
</protein>
<name>A9KH83_COXBN</name>
<dbReference type="AlphaFoldDB" id="A9KH83"/>
<organism evidence="1 2">
    <name type="scientific">Coxiella burnetii (strain Dugway 5J108-111)</name>
    <dbReference type="NCBI Taxonomy" id="434922"/>
    <lineage>
        <taxon>Bacteria</taxon>
        <taxon>Pseudomonadati</taxon>
        <taxon>Pseudomonadota</taxon>
        <taxon>Gammaproteobacteria</taxon>
        <taxon>Legionellales</taxon>
        <taxon>Coxiellaceae</taxon>
        <taxon>Coxiella</taxon>
    </lineage>
</organism>